<feature type="coiled-coil region" evidence="1">
    <location>
        <begin position="159"/>
        <end position="193"/>
    </location>
</feature>
<evidence type="ECO:0000313" key="2">
    <source>
        <dbReference type="EMBL" id="BDT63583.1"/>
    </source>
</evidence>
<evidence type="ECO:0000256" key="1">
    <source>
        <dbReference type="SAM" id="Coils"/>
    </source>
</evidence>
<reference evidence="2" key="1">
    <citation type="submission" date="2022-10" db="EMBL/GenBank/DDBJ databases">
        <title>Genome sequences of endogenous nimaviruses in decapod crustaceans.</title>
        <authorList>
            <person name="Kawato S."/>
            <person name="Nozaki R."/>
            <person name="Kondo H."/>
            <person name="Hirono I."/>
        </authorList>
    </citation>
    <scope>NUCLEOTIDE SEQUENCE</scope>
    <source>
        <strain evidence="2">Toyama2020</strain>
    </source>
</reference>
<protein>
    <submittedName>
        <fullName evidence="2">Uncharacterized protein</fullName>
    </submittedName>
</protein>
<accession>A0A9C7F7I8</accession>
<sequence length="220" mass="24290">MVAPHENGNLVRSLVRVPGSGSDMTAGSEYLDLARTSSLAASVRIPQSLPAALTTRRIPRPHVSLNDKLGGQVGTATGILTATDDPRHTHFKDFSASGGAANINCNPPRKRARLVYMTPQQVINQANRMVSVVSPVEHVLLLPMQPQTSQTSYTPNSPISLTRASLAQLIQERNNLRQENQMLRQENQKLQYRLLLFQQLFKDKKKLGNVVKRLGLNVQP</sequence>
<keyword evidence="1" id="KW-0175">Coiled coil</keyword>
<organism evidence="2">
    <name type="scientific">Pasiphaea japonica whispovirus</name>
    <dbReference type="NCBI Taxonomy" id="2984286"/>
    <lineage>
        <taxon>Viruses</taxon>
        <taxon>Viruses incertae sedis</taxon>
        <taxon>Naldaviricetes</taxon>
        <taxon>Nimaviridae</taxon>
        <taxon>Whispovirus</taxon>
    </lineage>
</organism>
<dbReference type="EMBL" id="LC738885">
    <property type="protein sequence ID" value="BDT63583.1"/>
    <property type="molecule type" value="Genomic_DNA"/>
</dbReference>
<proteinExistence type="predicted"/>
<name>A0A9C7F7I8_9VIRU</name>